<dbReference type="InterPro" id="IPR008964">
    <property type="entry name" value="Invasin/intimin_cell_adhesion"/>
</dbReference>
<comment type="caution">
    <text evidence="1">The sequence shown here is derived from an EMBL/GenBank/DDBJ whole genome shotgun (WGS) entry which is preliminary data.</text>
</comment>
<accession>A0A0F3K0Z3</accession>
<proteinExistence type="predicted"/>
<evidence type="ECO:0000313" key="1">
    <source>
        <dbReference type="EMBL" id="KJV24945.1"/>
    </source>
</evidence>
<dbReference type="AlphaFoldDB" id="A0A0F3K0Z3"/>
<protein>
    <submittedName>
        <fullName evidence="1">Uncharacterized protein</fullName>
    </submittedName>
</protein>
<dbReference type="EMBL" id="JZRB01000085">
    <property type="protein sequence ID" value="KJV24945.1"/>
    <property type="molecule type" value="Genomic_DNA"/>
</dbReference>
<name>A0A0F3K0Z3_9GAMM</name>
<reference evidence="1 2" key="1">
    <citation type="submission" date="2015-03" db="EMBL/GenBank/DDBJ databases">
        <title>Draft genome sequence of Luteibacter yeojuensis strain SU11.</title>
        <authorList>
            <person name="Sulaiman J."/>
            <person name="Priya K."/>
            <person name="Chan K.-G."/>
        </authorList>
    </citation>
    <scope>NUCLEOTIDE SEQUENCE [LARGE SCALE GENOMIC DNA]</scope>
    <source>
        <strain evidence="1 2">SU11</strain>
    </source>
</reference>
<sequence>MNHSVSTKPNATFEPPDVRGAIDDQVEPGQEDVYLVIPLNSLIAVGDEIIVTLASDEAPPRHETLRATNQEGYAATLHLSPDYLRAHDRQAITATYRVTGKATSLPYMFHVGPPKVPLLIDTSPMALEVGESKVRSATGGVPPYVYRSANAAVATVDANARTTGTGPGLTVVTAADAASGSVSYPVDVTQVLVDSLESAPLGDFATLERPFMDILHTYGRTTVASVSHPPYINGRGVMLYAKGPIPPGNAYAVTLSFNRAMKRVRLGYLASASGAVAVEHYANGQSATTPLPGVGPGWSTHVPPSGSAIIRIELRPVAGSDLCIDNIEAEV</sequence>
<dbReference type="SUPFAM" id="SSF49373">
    <property type="entry name" value="Invasin/intimin cell-adhesion fragments"/>
    <property type="match status" value="1"/>
</dbReference>
<evidence type="ECO:0000313" key="2">
    <source>
        <dbReference type="Proteomes" id="UP000033651"/>
    </source>
</evidence>
<dbReference type="Gene3D" id="2.60.40.1080">
    <property type="match status" value="1"/>
</dbReference>
<gene>
    <name evidence="1" type="ORF">VI08_20085</name>
</gene>
<dbReference type="RefSeq" id="WP_045831421.1">
    <property type="nucleotide sequence ID" value="NZ_JZRB01000085.1"/>
</dbReference>
<organism evidence="1 2">
    <name type="scientific">Luteibacter yeojuensis</name>
    <dbReference type="NCBI Taxonomy" id="345309"/>
    <lineage>
        <taxon>Bacteria</taxon>
        <taxon>Pseudomonadati</taxon>
        <taxon>Pseudomonadota</taxon>
        <taxon>Gammaproteobacteria</taxon>
        <taxon>Lysobacterales</taxon>
        <taxon>Rhodanobacteraceae</taxon>
        <taxon>Luteibacter</taxon>
    </lineage>
</organism>
<dbReference type="Proteomes" id="UP000033651">
    <property type="component" value="Unassembled WGS sequence"/>
</dbReference>
<dbReference type="PATRIC" id="fig|345309.4.peg.4111"/>
<keyword evidence="2" id="KW-1185">Reference proteome</keyword>